<evidence type="ECO:0000313" key="2">
    <source>
        <dbReference type="Proteomes" id="UP000217211"/>
    </source>
</evidence>
<protein>
    <submittedName>
        <fullName evidence="1">Uncharacterized protein</fullName>
    </submittedName>
</protein>
<reference evidence="1 2" key="1">
    <citation type="submission" date="2017-08" db="EMBL/GenBank/DDBJ databases">
        <title>Multipartite genome sequences of Sinorhizobium species nodulating soybeans.</title>
        <authorList>
            <person name="Tian C.F."/>
        </authorList>
    </citation>
    <scope>NUCLEOTIDE SEQUENCE [LARGE SCALE GENOMIC DNA]</scope>
    <source>
        <strain evidence="1 2">CCBAU 05684</strain>
        <plasmid evidence="2">psj05684a</plasmid>
    </source>
</reference>
<keyword evidence="1" id="KW-0614">Plasmid</keyword>
<dbReference type="KEGG" id="esj:SJ05684_a37420"/>
<dbReference type="Proteomes" id="UP000217211">
    <property type="component" value="Plasmid pSJ05684a"/>
</dbReference>
<evidence type="ECO:0000313" key="1">
    <source>
        <dbReference type="EMBL" id="ASY67056.1"/>
    </source>
</evidence>
<dbReference type="EMBL" id="CP023069">
    <property type="protein sequence ID" value="ASY67056.1"/>
    <property type="molecule type" value="Genomic_DNA"/>
</dbReference>
<dbReference type="AlphaFoldDB" id="A0A249PML3"/>
<gene>
    <name evidence="1" type="ORF">SJ05684_a37420</name>
</gene>
<keyword evidence="2" id="KW-1185">Reference proteome</keyword>
<organism evidence="1 2">
    <name type="scientific">Sinorhizobium sojae CCBAU 05684</name>
    <dbReference type="NCBI Taxonomy" id="716928"/>
    <lineage>
        <taxon>Bacteria</taxon>
        <taxon>Pseudomonadati</taxon>
        <taxon>Pseudomonadota</taxon>
        <taxon>Alphaproteobacteria</taxon>
        <taxon>Hyphomicrobiales</taxon>
        <taxon>Rhizobiaceae</taxon>
        <taxon>Sinorhizobium/Ensifer group</taxon>
        <taxon>Sinorhizobium</taxon>
    </lineage>
</organism>
<accession>A0A249PML3</accession>
<proteinExistence type="predicted"/>
<name>A0A249PML3_9HYPH</name>
<sequence length="39" mass="4149">MRRNGFGKLAHLDLLTSKMRSKTNAENAAAGCAKQESAA</sequence>
<geneLocation type="plasmid" evidence="2">
    <name>psj05684a</name>
</geneLocation>